<organism evidence="8 9">
    <name type="scientific">Heterostelium pallidum (strain ATCC 26659 / Pp 5 / PN500)</name>
    <name type="common">Cellular slime mold</name>
    <name type="synonym">Polysphondylium pallidum</name>
    <dbReference type="NCBI Taxonomy" id="670386"/>
    <lineage>
        <taxon>Eukaryota</taxon>
        <taxon>Amoebozoa</taxon>
        <taxon>Evosea</taxon>
        <taxon>Eumycetozoa</taxon>
        <taxon>Dictyostelia</taxon>
        <taxon>Acytosteliales</taxon>
        <taxon>Acytosteliaceae</taxon>
        <taxon>Heterostelium</taxon>
    </lineage>
</organism>
<proteinExistence type="inferred from homology"/>
<evidence type="ECO:0000256" key="5">
    <source>
        <dbReference type="RuleBase" id="RU367026"/>
    </source>
</evidence>
<keyword evidence="5" id="KW-0653">Protein transport</keyword>
<gene>
    <name evidence="8" type="ORF">PPL_03708</name>
</gene>
<keyword evidence="3 5" id="KW-1133">Transmembrane helix</keyword>
<accession>D3B6G0</accession>
<dbReference type="STRING" id="670386.D3B6G0"/>
<comment type="function">
    <text evidence="5">May play a role in anterograde transport of membrane proteins from the endoplasmic reticulum to the Golgi.</text>
</comment>
<evidence type="ECO:0000259" key="7">
    <source>
        <dbReference type="Pfam" id="PF05529"/>
    </source>
</evidence>
<dbReference type="PANTHER" id="PTHR12701">
    <property type="entry name" value="BCR-ASSOCIATED PROTEIN, BAP"/>
    <property type="match status" value="1"/>
</dbReference>
<reference evidence="8 9" key="1">
    <citation type="journal article" date="2011" name="Genome Res.">
        <title>Phylogeny-wide analysis of social amoeba genomes highlights ancient origins for complex intercellular communication.</title>
        <authorList>
            <person name="Heidel A.J."/>
            <person name="Lawal H.M."/>
            <person name="Felder M."/>
            <person name="Schilde C."/>
            <person name="Helps N.R."/>
            <person name="Tunggal B."/>
            <person name="Rivero F."/>
            <person name="John U."/>
            <person name="Schleicher M."/>
            <person name="Eichinger L."/>
            <person name="Platzer M."/>
            <person name="Noegel A.A."/>
            <person name="Schaap P."/>
            <person name="Gloeckner G."/>
        </authorList>
    </citation>
    <scope>NUCLEOTIDE SEQUENCE [LARGE SCALE GENOMIC DNA]</scope>
    <source>
        <strain evidence="9">ATCC 26659 / Pp 5 / PN500</strain>
    </source>
</reference>
<keyword evidence="6" id="KW-0175">Coiled coil</keyword>
<dbReference type="EMBL" id="ADBJ01000017">
    <property type="protein sequence ID" value="EFA82930.1"/>
    <property type="molecule type" value="Genomic_DNA"/>
</dbReference>
<keyword evidence="9" id="KW-1185">Reference proteome</keyword>
<feature type="transmembrane region" description="Helical" evidence="5">
    <location>
        <begin position="7"/>
        <end position="29"/>
    </location>
</feature>
<evidence type="ECO:0000256" key="1">
    <source>
        <dbReference type="ARBA" id="ARBA00004141"/>
    </source>
</evidence>
<comment type="subcellular location">
    <subcellularLocation>
        <location evidence="5">Endoplasmic reticulum membrane</location>
        <topology evidence="5">Multi-pass membrane protein</topology>
    </subcellularLocation>
    <subcellularLocation>
        <location evidence="1">Membrane</location>
        <topology evidence="1">Multi-pass membrane protein</topology>
    </subcellularLocation>
</comment>
<feature type="domain" description="BAP29/BAP31 transmembrane" evidence="7">
    <location>
        <begin position="1"/>
        <end position="134"/>
    </location>
</feature>
<dbReference type="GO" id="GO:0006886">
    <property type="term" value="P:intracellular protein transport"/>
    <property type="evidence" value="ECO:0007669"/>
    <property type="project" value="UniProtKB-UniRule"/>
</dbReference>
<feature type="transmembrane region" description="Helical" evidence="5">
    <location>
        <begin position="101"/>
        <end position="118"/>
    </location>
</feature>
<protein>
    <recommendedName>
        <fullName evidence="5">Endoplasmic reticulum transmembrane protein</fullName>
    </recommendedName>
</protein>
<dbReference type="PANTHER" id="PTHR12701:SF20">
    <property type="entry name" value="ENDOPLASMIC RETICULUM TRANSMEMBRANE PROTEIN"/>
    <property type="match status" value="1"/>
</dbReference>
<dbReference type="AlphaFoldDB" id="D3B6G0"/>
<dbReference type="InterPro" id="IPR008417">
    <property type="entry name" value="BAP29/BAP31"/>
</dbReference>
<dbReference type="GeneID" id="31359195"/>
<dbReference type="InParanoid" id="D3B6G0"/>
<dbReference type="InterPro" id="IPR040463">
    <property type="entry name" value="BAP29/BAP31_N"/>
</dbReference>
<keyword evidence="2 5" id="KW-0812">Transmembrane</keyword>
<feature type="coiled-coil region" evidence="6">
    <location>
        <begin position="136"/>
        <end position="183"/>
    </location>
</feature>
<evidence type="ECO:0000256" key="3">
    <source>
        <dbReference type="ARBA" id="ARBA00022989"/>
    </source>
</evidence>
<evidence type="ECO:0000313" key="8">
    <source>
        <dbReference type="EMBL" id="EFA82930.1"/>
    </source>
</evidence>
<comment type="caution">
    <text evidence="8">The sequence shown here is derived from an EMBL/GenBank/DDBJ whole genome shotgun (WGS) entry which is preliminary data.</text>
</comment>
<dbReference type="GO" id="GO:0006888">
    <property type="term" value="P:endoplasmic reticulum to Golgi vesicle-mediated transport"/>
    <property type="evidence" value="ECO:0007669"/>
    <property type="project" value="UniProtKB-UniRule"/>
</dbReference>
<feature type="transmembrane region" description="Helical" evidence="5">
    <location>
        <begin position="49"/>
        <end position="67"/>
    </location>
</feature>
<keyword evidence="5" id="KW-0256">Endoplasmic reticulum</keyword>
<keyword evidence="5" id="KW-0931">ER-Golgi transport</keyword>
<evidence type="ECO:0000313" key="9">
    <source>
        <dbReference type="Proteomes" id="UP000001396"/>
    </source>
</evidence>
<comment type="similarity">
    <text evidence="5">Belongs to the BCAP29/BCAP31 family.</text>
</comment>
<dbReference type="RefSeq" id="XP_020435047.1">
    <property type="nucleotide sequence ID" value="XM_020574633.1"/>
</dbReference>
<sequence>MDFIMISIFILLMVEMLICTVAMLPISMATRKSLFTGLNKVFGGKTPVIVFRVIFVILLGIFGDAIINSSKYDRKIHDPEGATTQSEKNNLYLMLFRYQRNIYLTGFTLYLFFLIYRAQSIVLELTSVETKSNAVIKQAENNKSQTERLIKSNSELEEEVKTLRKKEKEFIAMKSQAENTSKEYLKLKKEYDALLGTKTKGQKKDD</sequence>
<keyword evidence="4 5" id="KW-0472">Membrane</keyword>
<keyword evidence="5" id="KW-0813">Transport</keyword>
<dbReference type="Gene3D" id="1.20.5.110">
    <property type="match status" value="1"/>
</dbReference>
<dbReference type="Pfam" id="PF05529">
    <property type="entry name" value="Bap31"/>
    <property type="match status" value="1"/>
</dbReference>
<name>D3B6G0_HETP5</name>
<dbReference type="OMA" id="EMGLFML"/>
<dbReference type="Proteomes" id="UP000001396">
    <property type="component" value="Unassembled WGS sequence"/>
</dbReference>
<evidence type="ECO:0000256" key="6">
    <source>
        <dbReference type="SAM" id="Coils"/>
    </source>
</evidence>
<evidence type="ECO:0000256" key="2">
    <source>
        <dbReference type="ARBA" id="ARBA00022692"/>
    </source>
</evidence>
<dbReference type="FunCoup" id="D3B6G0">
    <property type="interactions" value="358"/>
</dbReference>
<dbReference type="GO" id="GO:0070973">
    <property type="term" value="P:protein localization to endoplasmic reticulum exit site"/>
    <property type="evidence" value="ECO:0007669"/>
    <property type="project" value="UniProtKB-UniRule"/>
</dbReference>
<dbReference type="GO" id="GO:0005789">
    <property type="term" value="C:endoplasmic reticulum membrane"/>
    <property type="evidence" value="ECO:0007669"/>
    <property type="project" value="UniProtKB-SubCell"/>
</dbReference>
<evidence type="ECO:0000256" key="4">
    <source>
        <dbReference type="ARBA" id="ARBA00023136"/>
    </source>
</evidence>